<keyword evidence="7 11" id="KW-0472">Membrane</keyword>
<gene>
    <name evidence="15" type="primary">emc7a</name>
</gene>
<dbReference type="GeneID" id="115817873"/>
<evidence type="ECO:0000256" key="4">
    <source>
        <dbReference type="ARBA" id="ARBA00022692"/>
    </source>
</evidence>
<dbReference type="RefSeq" id="XP_030636882.1">
    <property type="nucleotide sequence ID" value="XM_030781022.1"/>
</dbReference>
<evidence type="ECO:0000259" key="13">
    <source>
        <dbReference type="Pfam" id="PF09430"/>
    </source>
</evidence>
<evidence type="ECO:0000256" key="10">
    <source>
        <dbReference type="SAM" id="MobiDB-lite"/>
    </source>
</evidence>
<dbReference type="OrthoDB" id="27095at2759"/>
<dbReference type="InterPro" id="IPR039163">
    <property type="entry name" value="EMC7"/>
</dbReference>
<dbReference type="GO" id="GO:0072546">
    <property type="term" value="C:EMC complex"/>
    <property type="evidence" value="ECO:0007669"/>
    <property type="project" value="TreeGrafter"/>
</dbReference>
<dbReference type="Proteomes" id="UP000504632">
    <property type="component" value="Chromosome 1"/>
</dbReference>
<evidence type="ECO:0000256" key="2">
    <source>
        <dbReference type="ARBA" id="ARBA00008880"/>
    </source>
</evidence>
<comment type="similarity">
    <text evidence="2">Belongs to the EMC7 family.</text>
</comment>
<dbReference type="InParanoid" id="A0A6J2VXU2"/>
<keyword evidence="5 12" id="KW-0732">Signal</keyword>
<keyword evidence="6 11" id="KW-1133">Transmembrane helix</keyword>
<keyword evidence="14" id="KW-1185">Reference proteome</keyword>
<evidence type="ECO:0000256" key="6">
    <source>
        <dbReference type="ARBA" id="ARBA00022989"/>
    </source>
</evidence>
<proteinExistence type="inferred from homology"/>
<keyword evidence="4 11" id="KW-0812">Transmembrane</keyword>
<feature type="region of interest" description="Disordered" evidence="10">
    <location>
        <begin position="228"/>
        <end position="251"/>
    </location>
</feature>
<dbReference type="InterPro" id="IPR013784">
    <property type="entry name" value="Carb-bd-like_fold"/>
</dbReference>
<dbReference type="SUPFAM" id="SSF49452">
    <property type="entry name" value="Starch-binding domain-like"/>
    <property type="match status" value="1"/>
</dbReference>
<dbReference type="PANTHER" id="PTHR13605">
    <property type="entry name" value="ER MEMBRANE PROTEIN COMPLEX SUBUNIT 7"/>
    <property type="match status" value="1"/>
</dbReference>
<evidence type="ECO:0000256" key="9">
    <source>
        <dbReference type="ARBA" id="ARBA00044558"/>
    </source>
</evidence>
<evidence type="ECO:0000256" key="5">
    <source>
        <dbReference type="ARBA" id="ARBA00022729"/>
    </source>
</evidence>
<evidence type="ECO:0000256" key="1">
    <source>
        <dbReference type="ARBA" id="ARBA00004167"/>
    </source>
</evidence>
<protein>
    <recommendedName>
        <fullName evidence="8">Endoplasmic reticulum membrane protein complex subunit 7</fullName>
    </recommendedName>
    <alternativeName>
        <fullName evidence="9">ER membrane protein complex subunit 7</fullName>
    </alternativeName>
</protein>
<evidence type="ECO:0000313" key="14">
    <source>
        <dbReference type="Proteomes" id="UP000504632"/>
    </source>
</evidence>
<sequence length="251" mass="28113">MIMTSNGPARANIRKGNTVMLQWLIYILLFGVSTCFSDVEPGPGGTPVQINSDKFKIEGRAIVPGVKPQDWISAARVLVDGEEHVGFFRQDGSFAVSDVPSGSYVVEIVSPSYRFEPVRVDITSIGKMRARIVNYIKTFEVVRLPYPLQMRSTGKHAYFVRRESWGWTDFLMNPVVIMMVLPLVIILLLPKVVNTNDPEMRREMEQSMNMLNPNHELPDVSEFMTKLFSSKTPGKPGGGGRGPRGGPQRRK</sequence>
<dbReference type="GO" id="GO:0030246">
    <property type="term" value="F:carbohydrate binding"/>
    <property type="evidence" value="ECO:0007669"/>
    <property type="project" value="InterPro"/>
</dbReference>
<feature type="transmembrane region" description="Helical" evidence="11">
    <location>
        <begin position="170"/>
        <end position="193"/>
    </location>
</feature>
<organism evidence="14 15">
    <name type="scientific">Chanos chanos</name>
    <name type="common">Milkfish</name>
    <name type="synonym">Mugil chanos</name>
    <dbReference type="NCBI Taxonomy" id="29144"/>
    <lineage>
        <taxon>Eukaryota</taxon>
        <taxon>Metazoa</taxon>
        <taxon>Chordata</taxon>
        <taxon>Craniata</taxon>
        <taxon>Vertebrata</taxon>
        <taxon>Euteleostomi</taxon>
        <taxon>Actinopterygii</taxon>
        <taxon>Neopterygii</taxon>
        <taxon>Teleostei</taxon>
        <taxon>Ostariophysi</taxon>
        <taxon>Gonorynchiformes</taxon>
        <taxon>Chanidae</taxon>
        <taxon>Chanos</taxon>
    </lineage>
</organism>
<evidence type="ECO:0000256" key="7">
    <source>
        <dbReference type="ARBA" id="ARBA00023136"/>
    </source>
</evidence>
<dbReference type="CTD" id="571824"/>
<comment type="subcellular location">
    <subcellularLocation>
        <location evidence="1">Membrane</location>
        <topology evidence="1">Single-pass membrane protein</topology>
    </subcellularLocation>
</comment>
<evidence type="ECO:0000256" key="3">
    <source>
        <dbReference type="ARBA" id="ARBA00011276"/>
    </source>
</evidence>
<accession>A0A6J2VXU2</accession>
<dbReference type="AlphaFoldDB" id="A0A6J2VXU2"/>
<comment type="subunit">
    <text evidence="3">Component of the ER membrane protein complex (EMC).</text>
</comment>
<dbReference type="InterPro" id="IPR019008">
    <property type="entry name" value="Beta_sandwich_EMC7"/>
</dbReference>
<name>A0A6J2VXU2_CHACN</name>
<feature type="chain" id="PRO_5026666754" description="Endoplasmic reticulum membrane protein complex subunit 7" evidence="12">
    <location>
        <begin position="36"/>
        <end position="251"/>
    </location>
</feature>
<evidence type="ECO:0000313" key="15">
    <source>
        <dbReference type="RefSeq" id="XP_030636882.1"/>
    </source>
</evidence>
<evidence type="ECO:0000256" key="8">
    <source>
        <dbReference type="ARBA" id="ARBA00044526"/>
    </source>
</evidence>
<evidence type="ECO:0000256" key="12">
    <source>
        <dbReference type="SAM" id="SignalP"/>
    </source>
</evidence>
<dbReference type="Pfam" id="PF09430">
    <property type="entry name" value="EMC7_beta-sandw"/>
    <property type="match status" value="1"/>
</dbReference>
<feature type="compositionally biased region" description="Gly residues" evidence="10">
    <location>
        <begin position="235"/>
        <end position="245"/>
    </location>
</feature>
<reference evidence="15" key="1">
    <citation type="submission" date="2025-08" db="UniProtKB">
        <authorList>
            <consortium name="RefSeq"/>
        </authorList>
    </citation>
    <scope>IDENTIFICATION</scope>
</reference>
<evidence type="ECO:0000256" key="11">
    <source>
        <dbReference type="SAM" id="Phobius"/>
    </source>
</evidence>
<feature type="signal peptide" evidence="12">
    <location>
        <begin position="1"/>
        <end position="35"/>
    </location>
</feature>
<feature type="domain" description="ER membrane protein complex subunit 7 beta-sandwich" evidence="13">
    <location>
        <begin position="67"/>
        <end position="178"/>
    </location>
</feature>
<dbReference type="PANTHER" id="PTHR13605:SF4">
    <property type="entry name" value="ER MEMBRANE PROTEIN COMPLEX SUBUNIT 7"/>
    <property type="match status" value="1"/>
</dbReference>